<evidence type="ECO:0000313" key="7">
    <source>
        <dbReference type="Proteomes" id="UP000243052"/>
    </source>
</evidence>
<proteinExistence type="inferred from homology"/>
<dbReference type="OrthoDB" id="10263751at2759"/>
<dbReference type="PIRSF" id="PIRSF000077">
    <property type="entry name" value="Thioredoxin"/>
    <property type="match status" value="1"/>
</dbReference>
<dbReference type="FunFam" id="3.40.30.10:FF:000245">
    <property type="entry name" value="Thioredoxin"/>
    <property type="match status" value="1"/>
</dbReference>
<protein>
    <recommendedName>
        <fullName evidence="2">Thioredoxin</fullName>
    </recommendedName>
</protein>
<dbReference type="AlphaFoldDB" id="A0A120K0T5"/>
<feature type="active site" description="Nucleophile" evidence="3">
    <location>
        <position position="30"/>
    </location>
</feature>
<evidence type="ECO:0000313" key="6">
    <source>
        <dbReference type="EMBL" id="AMD18662.1"/>
    </source>
</evidence>
<feature type="site" description="Contributes to redox potential value" evidence="3">
    <location>
        <position position="31"/>
    </location>
</feature>
<dbReference type="InterPro" id="IPR005746">
    <property type="entry name" value="Thioredoxin"/>
</dbReference>
<dbReference type="GO" id="GO:0015035">
    <property type="term" value="F:protein-disulfide reductase activity"/>
    <property type="evidence" value="ECO:0007669"/>
    <property type="project" value="InterPro"/>
</dbReference>
<organism evidence="6 7">
    <name type="scientific">Eremothecium sinecaudum</name>
    <dbReference type="NCBI Taxonomy" id="45286"/>
    <lineage>
        <taxon>Eukaryota</taxon>
        <taxon>Fungi</taxon>
        <taxon>Dikarya</taxon>
        <taxon>Ascomycota</taxon>
        <taxon>Saccharomycotina</taxon>
        <taxon>Saccharomycetes</taxon>
        <taxon>Saccharomycetales</taxon>
        <taxon>Saccharomycetaceae</taxon>
        <taxon>Eremothecium</taxon>
    </lineage>
</organism>
<feature type="active site" description="Nucleophile" evidence="3">
    <location>
        <position position="33"/>
    </location>
</feature>
<dbReference type="InterPro" id="IPR013766">
    <property type="entry name" value="Thioredoxin_domain"/>
</dbReference>
<sequence length="103" mass="11437">MVTQITSESEYSDAVSKDALVVVDFFATWCGPCKMIAPMIEKFDTNYADVLFYKVDVDALPEVAQKESITSMPTFLFYKSGKLLDKVTGANPAKVKQLIEENA</sequence>
<evidence type="ECO:0000256" key="3">
    <source>
        <dbReference type="PIRSR" id="PIRSR000077-1"/>
    </source>
</evidence>
<dbReference type="SUPFAM" id="SSF52833">
    <property type="entry name" value="Thioredoxin-like"/>
    <property type="match status" value="1"/>
</dbReference>
<feature type="site" description="Contributes to redox potential value" evidence="3">
    <location>
        <position position="32"/>
    </location>
</feature>
<dbReference type="Gene3D" id="3.40.30.10">
    <property type="entry name" value="Glutaredoxin"/>
    <property type="match status" value="1"/>
</dbReference>
<dbReference type="RefSeq" id="XP_017985658.1">
    <property type="nucleotide sequence ID" value="XM_018130246.1"/>
</dbReference>
<evidence type="ECO:0000256" key="4">
    <source>
        <dbReference type="PIRSR" id="PIRSR000077-4"/>
    </source>
</evidence>
<dbReference type="InterPro" id="IPR017937">
    <property type="entry name" value="Thioredoxin_CS"/>
</dbReference>
<gene>
    <name evidence="6" type="ORF">AW171_hschr2174</name>
</gene>
<dbReference type="GeneID" id="28721810"/>
<comment type="similarity">
    <text evidence="2">Belongs to the thioredoxin family.</text>
</comment>
<feature type="domain" description="Thioredoxin" evidence="5">
    <location>
        <begin position="1"/>
        <end position="103"/>
    </location>
</feature>
<dbReference type="PROSITE" id="PS00194">
    <property type="entry name" value="THIOREDOXIN_1"/>
    <property type="match status" value="1"/>
</dbReference>
<dbReference type="Proteomes" id="UP000243052">
    <property type="component" value="Chromosome ii"/>
</dbReference>
<dbReference type="CDD" id="cd02947">
    <property type="entry name" value="TRX_family"/>
    <property type="match status" value="1"/>
</dbReference>
<keyword evidence="4" id="KW-0676">Redox-active center</keyword>
<evidence type="ECO:0000259" key="5">
    <source>
        <dbReference type="PROSITE" id="PS51352"/>
    </source>
</evidence>
<dbReference type="Pfam" id="PF00085">
    <property type="entry name" value="Thioredoxin"/>
    <property type="match status" value="1"/>
</dbReference>
<dbReference type="PRINTS" id="PR00421">
    <property type="entry name" value="THIOREDOXIN"/>
</dbReference>
<feature type="site" description="Deprotonates C-terminal active site Cys" evidence="3">
    <location>
        <position position="24"/>
    </location>
</feature>
<dbReference type="PANTHER" id="PTHR46115">
    <property type="entry name" value="THIOREDOXIN-LIKE PROTEIN 1"/>
    <property type="match status" value="1"/>
</dbReference>
<feature type="disulfide bond" description="Redox-active" evidence="4">
    <location>
        <begin position="30"/>
        <end position="33"/>
    </location>
</feature>
<evidence type="ECO:0000256" key="2">
    <source>
        <dbReference type="PIRNR" id="PIRNR000077"/>
    </source>
</evidence>
<name>A0A120K0T5_9SACH</name>
<accession>A0A120K0T5</accession>
<dbReference type="STRING" id="45286.A0A120K0T5"/>
<dbReference type="PROSITE" id="PS51352">
    <property type="entry name" value="THIOREDOXIN_2"/>
    <property type="match status" value="1"/>
</dbReference>
<dbReference type="EMBL" id="CP014242">
    <property type="protein sequence ID" value="AMD18662.1"/>
    <property type="molecule type" value="Genomic_DNA"/>
</dbReference>
<dbReference type="NCBIfam" id="TIGR01068">
    <property type="entry name" value="thioredoxin"/>
    <property type="match status" value="1"/>
</dbReference>
<keyword evidence="7" id="KW-1185">Reference proteome</keyword>
<reference evidence="6 7" key="1">
    <citation type="submission" date="2016-01" db="EMBL/GenBank/DDBJ databases">
        <title>Genome sequence of the yeast Holleya sinecauda.</title>
        <authorList>
            <person name="Dietrich F.S."/>
        </authorList>
    </citation>
    <scope>NUCLEOTIDE SEQUENCE [LARGE SCALE GENOMIC DNA]</scope>
    <source>
        <strain evidence="6 7">ATCC 58844</strain>
    </source>
</reference>
<dbReference type="InterPro" id="IPR036249">
    <property type="entry name" value="Thioredoxin-like_sf"/>
</dbReference>
<keyword evidence="1 4" id="KW-1015">Disulfide bond</keyword>
<evidence type="ECO:0000256" key="1">
    <source>
        <dbReference type="ARBA" id="ARBA00023157"/>
    </source>
</evidence>